<dbReference type="SUPFAM" id="SSF55120">
    <property type="entry name" value="Pseudouridine synthase"/>
    <property type="match status" value="1"/>
</dbReference>
<dbReference type="InterPro" id="IPR006145">
    <property type="entry name" value="PsdUridine_synth_RsuA/RluA"/>
</dbReference>
<comment type="similarity">
    <text evidence="3 9">Belongs to the pseudouridine synthase RluA family.</text>
</comment>
<dbReference type="SUPFAM" id="SSF55174">
    <property type="entry name" value="Alpha-L RNA-binding motif"/>
    <property type="match status" value="1"/>
</dbReference>
<evidence type="ECO:0000256" key="9">
    <source>
        <dbReference type="RuleBase" id="RU362028"/>
    </source>
</evidence>
<evidence type="ECO:0000256" key="2">
    <source>
        <dbReference type="ARBA" id="ARBA00002876"/>
    </source>
</evidence>
<dbReference type="InterPro" id="IPR002942">
    <property type="entry name" value="S4_RNA-bd"/>
</dbReference>
<dbReference type="EC" id="5.4.99.-" evidence="9"/>
<dbReference type="PANTHER" id="PTHR21600:SF92">
    <property type="entry name" value="RIBOSOMAL LARGE SUBUNIT PSEUDOURIDINE SYNTHASE C"/>
    <property type="match status" value="1"/>
</dbReference>
<evidence type="ECO:0000256" key="4">
    <source>
        <dbReference type="ARBA" id="ARBA00022552"/>
    </source>
</evidence>
<proteinExistence type="inferred from homology"/>
<evidence type="ECO:0000256" key="10">
    <source>
        <dbReference type="SAM" id="Coils"/>
    </source>
</evidence>
<reference evidence="12 13" key="1">
    <citation type="submission" date="2016-03" db="EMBL/GenBank/DDBJ databases">
        <title>Comparative genomics of Rickettsiella.</title>
        <authorList>
            <person name="Chandler C."/>
            <person name="Wang Y."/>
        </authorList>
    </citation>
    <scope>NUCLEOTIDE SEQUENCE [LARGE SCALE GENOMIC DNA]</scope>
    <source>
        <strain evidence="12 13">RCFS May 2013</strain>
    </source>
</reference>
<comment type="catalytic activity">
    <reaction evidence="1">
        <text>uridine(955/2504/2580) in 23S rRNA = pseudouridine(955/2504/2580) in 23S rRNA</text>
        <dbReference type="Rhea" id="RHEA:42528"/>
        <dbReference type="Rhea" id="RHEA-COMP:10099"/>
        <dbReference type="Rhea" id="RHEA-COMP:10100"/>
        <dbReference type="ChEBI" id="CHEBI:65314"/>
        <dbReference type="ChEBI" id="CHEBI:65315"/>
        <dbReference type="EC" id="5.4.99.24"/>
    </reaction>
</comment>
<organism evidence="12 13">
    <name type="scientific">Candidatus Rickettsiella isopodorum</name>
    <dbReference type="NCBI Taxonomy" id="1225476"/>
    <lineage>
        <taxon>Bacteria</taxon>
        <taxon>Pseudomonadati</taxon>
        <taxon>Pseudomonadota</taxon>
        <taxon>Gammaproteobacteria</taxon>
        <taxon>Legionellales</taxon>
        <taxon>Coxiellaceae</taxon>
        <taxon>Rickettsiella</taxon>
    </lineage>
</organism>
<feature type="domain" description="RNA-binding S4" evidence="11">
    <location>
        <begin position="20"/>
        <end position="79"/>
    </location>
</feature>
<dbReference type="NCBIfam" id="NF008249">
    <property type="entry name" value="PRK11025.1"/>
    <property type="match status" value="1"/>
</dbReference>
<dbReference type="InterPro" id="IPR020103">
    <property type="entry name" value="PsdUridine_synth_cat_dom_sf"/>
</dbReference>
<evidence type="ECO:0000256" key="8">
    <source>
        <dbReference type="PROSITE-ProRule" id="PRU00182"/>
    </source>
</evidence>
<keyword evidence="6 9" id="KW-0413">Isomerase</keyword>
<comment type="caution">
    <text evidence="12">The sequence shown here is derived from an EMBL/GenBank/DDBJ whole genome shotgun (WGS) entry which is preliminary data.</text>
</comment>
<dbReference type="GO" id="GO:0160141">
    <property type="term" value="F:23S rRNA pseudouridine(955/2504/2580) synthase activity"/>
    <property type="evidence" value="ECO:0007669"/>
    <property type="project" value="UniProtKB-EC"/>
</dbReference>
<dbReference type="InterPro" id="IPR006225">
    <property type="entry name" value="PsdUridine_synth_RluC/D"/>
</dbReference>
<evidence type="ECO:0000313" key="13">
    <source>
        <dbReference type="Proteomes" id="UP000183924"/>
    </source>
</evidence>
<dbReference type="SMART" id="SM00363">
    <property type="entry name" value="S4"/>
    <property type="match status" value="1"/>
</dbReference>
<feature type="coiled-coil region" evidence="10">
    <location>
        <begin position="73"/>
        <end position="100"/>
    </location>
</feature>
<keyword evidence="13" id="KW-1185">Reference proteome</keyword>
<evidence type="ECO:0000313" key="12">
    <source>
        <dbReference type="EMBL" id="OIZ94172.1"/>
    </source>
</evidence>
<dbReference type="GO" id="GO:0003723">
    <property type="term" value="F:RNA binding"/>
    <property type="evidence" value="ECO:0007669"/>
    <property type="project" value="UniProtKB-KW"/>
</dbReference>
<comment type="catalytic activity">
    <reaction evidence="9">
        <text>a uridine in RNA = a pseudouridine in RNA</text>
        <dbReference type="Rhea" id="RHEA:48348"/>
        <dbReference type="Rhea" id="RHEA-COMP:12068"/>
        <dbReference type="Rhea" id="RHEA-COMP:12069"/>
        <dbReference type="ChEBI" id="CHEBI:65314"/>
        <dbReference type="ChEBI" id="CHEBI:65315"/>
    </reaction>
</comment>
<feature type="active site" evidence="7">
    <location>
        <position position="144"/>
    </location>
</feature>
<sequence length="320" mass="36393">MNDIVQTIQHLTVTKDYSGQRLDNFLMSRLKGLPKSRLYRIIRKGELRINKKRVKPDYRLQEGDIIRIPPLRLALVATKKNSLNEKLAELLEKAIIFEDKHFLVLNKPSGIAVHGGSGIHLGVIEALRLLRPQLKFLELVHRLDRDTSGCLLLAKKSSVLKELHELLRLGKIKKTYIALVAGHWPKSLLKVDVPLYKNQLLSGERIVRVQPEGKSSLTEFSVQHYYAESTLVAVMPITGRTHQIRVHAQFAKHPIIGDEKYGDKEINKKMRQLGCKRLFLHASQLEFTLPSIAKTITLNAELPKDLNQLLKCLTPLSLIS</sequence>
<dbReference type="Gene3D" id="3.10.290.10">
    <property type="entry name" value="RNA-binding S4 domain"/>
    <property type="match status" value="1"/>
</dbReference>
<dbReference type="InterPro" id="IPR050188">
    <property type="entry name" value="RluA_PseudoU_synthase"/>
</dbReference>
<keyword evidence="4" id="KW-0698">rRNA processing</keyword>
<gene>
    <name evidence="12" type="ORF">A1D18_04755</name>
</gene>
<dbReference type="InterPro" id="IPR036986">
    <property type="entry name" value="S4_RNA-bd_sf"/>
</dbReference>
<keyword evidence="5 8" id="KW-0694">RNA-binding</keyword>
<dbReference type="GO" id="GO:0000455">
    <property type="term" value="P:enzyme-directed rRNA pseudouridine synthesis"/>
    <property type="evidence" value="ECO:0007669"/>
    <property type="project" value="UniProtKB-ARBA"/>
</dbReference>
<accession>A0A1J8P359</accession>
<dbReference type="Pfam" id="PF01479">
    <property type="entry name" value="S4"/>
    <property type="match status" value="1"/>
</dbReference>
<evidence type="ECO:0000256" key="1">
    <source>
        <dbReference type="ARBA" id="ARBA00000381"/>
    </source>
</evidence>
<dbReference type="AlphaFoldDB" id="A0A1J8P359"/>
<dbReference type="CDD" id="cd00165">
    <property type="entry name" value="S4"/>
    <property type="match status" value="1"/>
</dbReference>
<evidence type="ECO:0000256" key="7">
    <source>
        <dbReference type="PIRSR" id="PIRSR606225-1"/>
    </source>
</evidence>
<evidence type="ECO:0000256" key="5">
    <source>
        <dbReference type="ARBA" id="ARBA00022884"/>
    </source>
</evidence>
<dbReference type="STRING" id="1225476.A1D18_04755"/>
<dbReference type="PROSITE" id="PS01129">
    <property type="entry name" value="PSI_RLU"/>
    <property type="match status" value="1"/>
</dbReference>
<comment type="function">
    <text evidence="2">Responsible for synthesis of pseudouridine from uracil at positions 955, 2504 and 2580 in 23S ribosomal RNA.</text>
</comment>
<dbReference type="InterPro" id="IPR006224">
    <property type="entry name" value="PsdUridine_synth_RluA-like_CS"/>
</dbReference>
<dbReference type="PANTHER" id="PTHR21600">
    <property type="entry name" value="MITOCHONDRIAL RNA PSEUDOURIDINE SYNTHASE"/>
    <property type="match status" value="1"/>
</dbReference>
<name>A0A1J8P359_9COXI</name>
<evidence type="ECO:0000259" key="11">
    <source>
        <dbReference type="SMART" id="SM00363"/>
    </source>
</evidence>
<dbReference type="Proteomes" id="UP000183924">
    <property type="component" value="Unassembled WGS sequence"/>
</dbReference>
<dbReference type="CDD" id="cd02869">
    <property type="entry name" value="PseudoU_synth_RluA_like"/>
    <property type="match status" value="1"/>
</dbReference>
<dbReference type="EMBL" id="LUKY01000033">
    <property type="protein sequence ID" value="OIZ94172.1"/>
    <property type="molecule type" value="Genomic_DNA"/>
</dbReference>
<dbReference type="NCBIfam" id="TIGR00005">
    <property type="entry name" value="rluA_subfam"/>
    <property type="match status" value="1"/>
</dbReference>
<dbReference type="Pfam" id="PF00849">
    <property type="entry name" value="PseudoU_synth_2"/>
    <property type="match status" value="1"/>
</dbReference>
<evidence type="ECO:0000256" key="3">
    <source>
        <dbReference type="ARBA" id="ARBA00010876"/>
    </source>
</evidence>
<protein>
    <recommendedName>
        <fullName evidence="9">Pseudouridine synthase</fullName>
        <ecNumber evidence="9">5.4.99.-</ecNumber>
    </recommendedName>
</protein>
<keyword evidence="10" id="KW-0175">Coiled coil</keyword>
<dbReference type="Gene3D" id="3.30.2350.10">
    <property type="entry name" value="Pseudouridine synthase"/>
    <property type="match status" value="1"/>
</dbReference>
<dbReference type="PROSITE" id="PS50889">
    <property type="entry name" value="S4"/>
    <property type="match status" value="1"/>
</dbReference>
<evidence type="ECO:0000256" key="6">
    <source>
        <dbReference type="ARBA" id="ARBA00023235"/>
    </source>
</evidence>